<dbReference type="Pfam" id="PF16916">
    <property type="entry name" value="ZT_dimer"/>
    <property type="match status" value="1"/>
</dbReference>
<reference evidence="2 3" key="1">
    <citation type="submission" date="2011-01" db="EMBL/GenBank/DDBJ databases">
        <title>Whole genome sequence of Caldisericum exile AZM16c01.</title>
        <authorList>
            <person name="Narita-Yamada S."/>
            <person name="Kawakoshi A."/>
            <person name="Nakamura S."/>
            <person name="Sasagawa M."/>
            <person name="Fukada J."/>
            <person name="Sekine M."/>
            <person name="Kato Y."/>
            <person name="Fukai R."/>
            <person name="Sasaki K."/>
            <person name="Hanamaki A."/>
            <person name="Narita H."/>
            <person name="Konno Y."/>
            <person name="Mori K."/>
            <person name="Yamazaki S."/>
            <person name="Suzuki K."/>
            <person name="Fujita N."/>
        </authorList>
    </citation>
    <scope>NUCLEOTIDE SEQUENCE [LARGE SCALE GENOMIC DNA]</scope>
    <source>
        <strain evidence="3">DSM 21853 / NBRC 104410 / AZM16c01</strain>
    </source>
</reference>
<gene>
    <name evidence="2" type="ordered locus">CSE_00180</name>
</gene>
<dbReference type="SUPFAM" id="SSF160240">
    <property type="entry name" value="Cation efflux protein cytoplasmic domain-like"/>
    <property type="match status" value="1"/>
</dbReference>
<accession>A0A7U6GD28</accession>
<name>A0A7U6GD28_CALEA</name>
<dbReference type="KEGG" id="cex:CSE_00180"/>
<proteinExistence type="predicted"/>
<dbReference type="InterPro" id="IPR036837">
    <property type="entry name" value="Cation_efflux_CTD_sf"/>
</dbReference>
<evidence type="ECO:0000313" key="3">
    <source>
        <dbReference type="Proteomes" id="UP000004793"/>
    </source>
</evidence>
<evidence type="ECO:0000313" key="2">
    <source>
        <dbReference type="EMBL" id="BAL80144.1"/>
    </source>
</evidence>
<evidence type="ECO:0000259" key="1">
    <source>
        <dbReference type="Pfam" id="PF16916"/>
    </source>
</evidence>
<dbReference type="EMBL" id="AP012051">
    <property type="protein sequence ID" value="BAL80144.1"/>
    <property type="molecule type" value="Genomic_DNA"/>
</dbReference>
<protein>
    <recommendedName>
        <fullName evidence="1">Cation efflux protein cytoplasmic domain-containing protein</fullName>
    </recommendedName>
</protein>
<sequence>MHDYVTNTIISLHVEVKDNLSVEEAHNIASSVEEAVQKREAYNITVHFDPI</sequence>
<dbReference type="Proteomes" id="UP000004793">
    <property type="component" value="Chromosome"/>
</dbReference>
<dbReference type="Gene3D" id="3.30.70.1350">
    <property type="entry name" value="Cation efflux protein, cytoplasmic domain"/>
    <property type="match status" value="1"/>
</dbReference>
<keyword evidence="3" id="KW-1185">Reference proteome</keyword>
<feature type="domain" description="Cation efflux protein cytoplasmic" evidence="1">
    <location>
        <begin position="5"/>
        <end position="50"/>
    </location>
</feature>
<dbReference type="AlphaFoldDB" id="A0A7U6GD28"/>
<organism evidence="2 3">
    <name type="scientific">Caldisericum exile (strain DSM 21853 / NBRC 104410 / AZM16c01)</name>
    <dbReference type="NCBI Taxonomy" id="511051"/>
    <lineage>
        <taxon>Bacteria</taxon>
        <taxon>Pseudomonadati</taxon>
        <taxon>Caldisericota/Cryosericota group</taxon>
        <taxon>Caldisericota</taxon>
        <taxon>Caldisericia</taxon>
        <taxon>Caldisericales</taxon>
        <taxon>Caldisericaceae</taxon>
        <taxon>Caldisericum</taxon>
    </lineage>
</organism>
<dbReference type="InterPro" id="IPR027470">
    <property type="entry name" value="Cation_efflux_CTD"/>
</dbReference>